<sequence>MLSLALLLGCEEVIEVDVPGEATSRLIVDGLIRVDAQQPFVPVRIALSETNGFFEELPVAQAENILITVSRFDPEGNLIETLTSSLAEEAPGTGVYIPDPDATFDQRIPTVFLNENVRFTLQIRHRGRQYLAEAWYQPVVPIDFLLQGRATLFEGDETEVIVAFTDPPGKAHYYLFDFGRGEYLVTEDTFYQGQFFQFSYFYEDPIDPGTELDISIMGADFTFYNYMDLLIEQSSGQQGPFQTPAATVRGNVIDVTGLDNQERFDNADRAGVFPLGYFAVVQEERRTLVIE</sequence>
<dbReference type="InterPro" id="IPR025345">
    <property type="entry name" value="DUF4249"/>
</dbReference>
<dbReference type="EMBL" id="JAMXIB010000002">
    <property type="protein sequence ID" value="MCO5723863.1"/>
    <property type="molecule type" value="Genomic_DNA"/>
</dbReference>
<keyword evidence="2" id="KW-1185">Reference proteome</keyword>
<evidence type="ECO:0000313" key="2">
    <source>
        <dbReference type="Proteomes" id="UP001206312"/>
    </source>
</evidence>
<proteinExistence type="predicted"/>
<protein>
    <submittedName>
        <fullName evidence="1">DUF4249 domain-containing protein</fullName>
    </submittedName>
</protein>
<accession>A0ABT1AWZ2</accession>
<dbReference type="Proteomes" id="UP001206312">
    <property type="component" value="Unassembled WGS sequence"/>
</dbReference>
<name>A0ABT1AWZ2_9FLAO</name>
<dbReference type="RefSeq" id="WP_252740239.1">
    <property type="nucleotide sequence ID" value="NZ_JAMXIB010000002.1"/>
</dbReference>
<reference evidence="1 2" key="1">
    <citation type="submission" date="2022-06" db="EMBL/GenBank/DDBJ databases">
        <authorList>
            <person name="Xuan X."/>
        </authorList>
    </citation>
    <scope>NUCLEOTIDE SEQUENCE [LARGE SCALE GENOMIC DNA]</scope>
    <source>
        <strain evidence="1 2">2V75</strain>
    </source>
</reference>
<evidence type="ECO:0000313" key="1">
    <source>
        <dbReference type="EMBL" id="MCO5723863.1"/>
    </source>
</evidence>
<comment type="caution">
    <text evidence="1">The sequence shown here is derived from an EMBL/GenBank/DDBJ whole genome shotgun (WGS) entry which is preliminary data.</text>
</comment>
<gene>
    <name evidence="1" type="ORF">NG653_03275</name>
</gene>
<organism evidence="1 2">
    <name type="scientific">Robiginitalea marina</name>
    <dbReference type="NCBI Taxonomy" id="2954105"/>
    <lineage>
        <taxon>Bacteria</taxon>
        <taxon>Pseudomonadati</taxon>
        <taxon>Bacteroidota</taxon>
        <taxon>Flavobacteriia</taxon>
        <taxon>Flavobacteriales</taxon>
        <taxon>Flavobacteriaceae</taxon>
        <taxon>Robiginitalea</taxon>
    </lineage>
</organism>
<dbReference type="Pfam" id="PF14054">
    <property type="entry name" value="DUF4249"/>
    <property type="match status" value="1"/>
</dbReference>